<gene>
    <name evidence="1" type="ORF">J2S42_001295</name>
</gene>
<dbReference type="RefSeq" id="WP_307236181.1">
    <property type="nucleotide sequence ID" value="NZ_JAUSUZ010000001.1"/>
</dbReference>
<dbReference type="GO" id="GO:0016787">
    <property type="term" value="F:hydrolase activity"/>
    <property type="evidence" value="ECO:0007669"/>
    <property type="project" value="UniProtKB-KW"/>
</dbReference>
<organism evidence="1 2">
    <name type="scientific">Catenuloplanes indicus</name>
    <dbReference type="NCBI Taxonomy" id="137267"/>
    <lineage>
        <taxon>Bacteria</taxon>
        <taxon>Bacillati</taxon>
        <taxon>Actinomycetota</taxon>
        <taxon>Actinomycetes</taxon>
        <taxon>Micromonosporales</taxon>
        <taxon>Micromonosporaceae</taxon>
        <taxon>Catenuloplanes</taxon>
    </lineage>
</organism>
<reference evidence="1 2" key="1">
    <citation type="submission" date="2023-07" db="EMBL/GenBank/DDBJ databases">
        <title>Sequencing the genomes of 1000 actinobacteria strains.</title>
        <authorList>
            <person name="Klenk H.-P."/>
        </authorList>
    </citation>
    <scope>NUCLEOTIDE SEQUENCE [LARGE SCALE GENOMIC DNA]</scope>
    <source>
        <strain evidence="1 2">DSM 44709</strain>
    </source>
</reference>
<dbReference type="PANTHER" id="PTHR46649:SF4">
    <property type="entry name" value="HALOACID DEHALOGENASE-LIKE HYDROLASE (HAD) SUPERFAMILY PROTEIN"/>
    <property type="match status" value="1"/>
</dbReference>
<dbReference type="SFLD" id="SFLDG01129">
    <property type="entry name" value="C1.5:_HAD__Beta-PGM__Phosphata"/>
    <property type="match status" value="1"/>
</dbReference>
<evidence type="ECO:0000313" key="2">
    <source>
        <dbReference type="Proteomes" id="UP001240236"/>
    </source>
</evidence>
<sequence>MTRFEAVLFDAGDTLIRLSGSGETLLHKAAAGRGAGPLDPDEAGAAWQRVLDRSSTAEEMAKGRDLDPERHRQVWTALYAEAGCDKLLPGLSDDLYALTVAAESWEAFDDTLPTLRGLHERGLRIGVVSDTGFDLRPALDRLGLTPYLDTIVMSFEHGACKPAVTCFTAAAERLGVAPERTLMVGDNPLTDSGAVTAGMFAFLLPKPSPTGPRGLTHVLSLV</sequence>
<keyword evidence="2" id="KW-1185">Reference proteome</keyword>
<comment type="caution">
    <text evidence="1">The sequence shown here is derived from an EMBL/GenBank/DDBJ whole genome shotgun (WGS) entry which is preliminary data.</text>
</comment>
<proteinExistence type="predicted"/>
<dbReference type="InterPro" id="IPR036412">
    <property type="entry name" value="HAD-like_sf"/>
</dbReference>
<dbReference type="NCBIfam" id="TIGR01549">
    <property type="entry name" value="HAD-SF-IA-v1"/>
    <property type="match status" value="1"/>
</dbReference>
<dbReference type="EMBL" id="JAUSUZ010000001">
    <property type="protein sequence ID" value="MDQ0364626.1"/>
    <property type="molecule type" value="Genomic_DNA"/>
</dbReference>
<accession>A0AAE3VVK4</accession>
<dbReference type="SFLD" id="SFLDS00003">
    <property type="entry name" value="Haloacid_Dehalogenase"/>
    <property type="match status" value="1"/>
</dbReference>
<keyword evidence="1" id="KW-0378">Hydrolase</keyword>
<dbReference type="Pfam" id="PF00702">
    <property type="entry name" value="Hydrolase"/>
    <property type="match status" value="1"/>
</dbReference>
<dbReference type="InterPro" id="IPR006439">
    <property type="entry name" value="HAD-SF_hydro_IA"/>
</dbReference>
<dbReference type="AlphaFoldDB" id="A0AAE3VVK4"/>
<protein>
    <submittedName>
        <fullName evidence="1">Hydrolase of the HAD superfamily</fullName>
    </submittedName>
</protein>
<evidence type="ECO:0000313" key="1">
    <source>
        <dbReference type="EMBL" id="MDQ0364626.1"/>
    </source>
</evidence>
<dbReference type="SUPFAM" id="SSF56784">
    <property type="entry name" value="HAD-like"/>
    <property type="match status" value="1"/>
</dbReference>
<dbReference type="PANTHER" id="PTHR46649">
    <property type="match status" value="1"/>
</dbReference>
<name>A0AAE3VVK4_9ACTN</name>
<dbReference type="InterPro" id="IPR044924">
    <property type="entry name" value="HAD-SF_hydro_IA_REG-2-like_cap"/>
</dbReference>
<dbReference type="Proteomes" id="UP001240236">
    <property type="component" value="Unassembled WGS sequence"/>
</dbReference>
<dbReference type="InterPro" id="IPR023214">
    <property type="entry name" value="HAD_sf"/>
</dbReference>
<dbReference type="Gene3D" id="3.40.50.1000">
    <property type="entry name" value="HAD superfamily/HAD-like"/>
    <property type="match status" value="1"/>
</dbReference>
<dbReference type="Gene3D" id="1.10.150.720">
    <property type="entry name" value="Haloacid dehalogenase-like hydrolase"/>
    <property type="match status" value="1"/>
</dbReference>